<proteinExistence type="predicted"/>
<reference evidence="1" key="2">
    <citation type="journal article" date="2023" name="Microorganisms">
        <title>Isolation and Genomic Characteristics of Cat-Borne Campylobacter felis sp. nov. and Sheep-Borne Campylobacter ovis sp. nov.</title>
        <authorList>
            <person name="Wang H."/>
            <person name="Li Y."/>
            <person name="Gu Y."/>
            <person name="Zhou G."/>
            <person name="Chen X."/>
            <person name="Zhang X."/>
            <person name="Shao Z."/>
            <person name="Zhang J."/>
            <person name="Zhang M."/>
        </authorList>
    </citation>
    <scope>NUCLEOTIDE SEQUENCE</scope>
    <source>
        <strain evidence="1">PS10</strain>
    </source>
</reference>
<gene>
    <name evidence="1" type="ORF">NYG85_07810</name>
</gene>
<dbReference type="Proteomes" id="UP001173801">
    <property type="component" value="Unassembled WGS sequence"/>
</dbReference>
<name>A0ABT7HRL2_9BACT</name>
<dbReference type="RefSeq" id="WP_284937926.1">
    <property type="nucleotide sequence ID" value="NZ_JANURM010000010.1"/>
</dbReference>
<comment type="caution">
    <text evidence="1">The sequence shown here is derived from an EMBL/GenBank/DDBJ whole genome shotgun (WGS) entry which is preliminary data.</text>
</comment>
<reference evidence="1" key="1">
    <citation type="submission" date="2022-08" db="EMBL/GenBank/DDBJ databases">
        <authorList>
            <person name="Wang H."/>
        </authorList>
    </citation>
    <scope>NUCLEOTIDE SEQUENCE</scope>
    <source>
        <strain evidence="1">PS10</strain>
    </source>
</reference>
<evidence type="ECO:0000313" key="2">
    <source>
        <dbReference type="Proteomes" id="UP001173801"/>
    </source>
</evidence>
<protein>
    <submittedName>
        <fullName evidence="1">Uncharacterized protein</fullName>
    </submittedName>
</protein>
<accession>A0ABT7HRL2</accession>
<keyword evidence="2" id="KW-1185">Reference proteome</keyword>
<evidence type="ECO:0000313" key="1">
    <source>
        <dbReference type="EMBL" id="MDL0089268.1"/>
    </source>
</evidence>
<dbReference type="EMBL" id="JANURM010000010">
    <property type="protein sequence ID" value="MDL0089268.1"/>
    <property type="molecule type" value="Genomic_DNA"/>
</dbReference>
<sequence length="106" mass="11572">MTQKVINSDIDVLIDALRSLGGGAFLSETAKNLKTAINSVVSTSKPASVTLKLTIKPDQHESGQIVVFGQNGLNLPKEPVKTRFYVSNEMLPSRNAPEQLVFDFKK</sequence>
<organism evidence="1 2">
    <name type="scientific">Campylobacter gastrosuis</name>
    <dbReference type="NCBI Taxonomy" id="2974576"/>
    <lineage>
        <taxon>Bacteria</taxon>
        <taxon>Pseudomonadati</taxon>
        <taxon>Campylobacterota</taxon>
        <taxon>Epsilonproteobacteria</taxon>
        <taxon>Campylobacterales</taxon>
        <taxon>Campylobacteraceae</taxon>
        <taxon>Campylobacter</taxon>
    </lineage>
</organism>